<feature type="transmembrane region" description="Helical" evidence="7">
    <location>
        <begin position="625"/>
        <end position="650"/>
    </location>
</feature>
<accession>A0AAN7QDL8</accession>
<feature type="transmembrane region" description="Helical" evidence="7">
    <location>
        <begin position="240"/>
        <end position="259"/>
    </location>
</feature>
<evidence type="ECO:0000256" key="5">
    <source>
        <dbReference type="ARBA" id="ARBA00022989"/>
    </source>
</evidence>
<dbReference type="CDD" id="cd17318">
    <property type="entry name" value="MFS_SLC17"/>
    <property type="match status" value="4"/>
</dbReference>
<reference evidence="10" key="1">
    <citation type="submission" date="2023-01" db="EMBL/GenBank/DDBJ databases">
        <title>Key to firefly adult light organ development and bioluminescence: homeobox transcription factors regulate luciferase expression and transportation to peroxisome.</title>
        <authorList>
            <person name="Fu X."/>
        </authorList>
    </citation>
    <scope>NUCLEOTIDE SEQUENCE [LARGE SCALE GENOMIC DNA]</scope>
</reference>
<feature type="transmembrane region" description="Helical" evidence="7">
    <location>
        <begin position="265"/>
        <end position="290"/>
    </location>
</feature>
<feature type="transmembrane region" description="Helical" evidence="7">
    <location>
        <begin position="1080"/>
        <end position="1099"/>
    </location>
</feature>
<protein>
    <recommendedName>
        <fullName evidence="8">Major facilitator superfamily (MFS) profile domain-containing protein</fullName>
    </recommendedName>
</protein>
<feature type="transmembrane region" description="Helical" evidence="7">
    <location>
        <begin position="495"/>
        <end position="514"/>
    </location>
</feature>
<dbReference type="FunFam" id="1.20.1250.20:FF:000512">
    <property type="entry name" value="Putative inorganic phosphate cotransporter-like Protein"/>
    <property type="match status" value="2"/>
</dbReference>
<feature type="transmembrane region" description="Helical" evidence="7">
    <location>
        <begin position="394"/>
        <end position="414"/>
    </location>
</feature>
<evidence type="ECO:0000256" key="2">
    <source>
        <dbReference type="ARBA" id="ARBA00022448"/>
    </source>
</evidence>
<keyword evidence="6 7" id="KW-0472">Membrane</keyword>
<feature type="transmembrane region" description="Helical" evidence="7">
    <location>
        <begin position="1105"/>
        <end position="1130"/>
    </location>
</feature>
<organism evidence="9 10">
    <name type="scientific">Aquatica leii</name>
    <dbReference type="NCBI Taxonomy" id="1421715"/>
    <lineage>
        <taxon>Eukaryota</taxon>
        <taxon>Metazoa</taxon>
        <taxon>Ecdysozoa</taxon>
        <taxon>Arthropoda</taxon>
        <taxon>Hexapoda</taxon>
        <taxon>Insecta</taxon>
        <taxon>Pterygota</taxon>
        <taxon>Neoptera</taxon>
        <taxon>Endopterygota</taxon>
        <taxon>Coleoptera</taxon>
        <taxon>Polyphaga</taxon>
        <taxon>Elateriformia</taxon>
        <taxon>Elateroidea</taxon>
        <taxon>Lampyridae</taxon>
        <taxon>Luciolinae</taxon>
        <taxon>Aquatica</taxon>
    </lineage>
</organism>
<dbReference type="Proteomes" id="UP001353858">
    <property type="component" value="Unassembled WGS sequence"/>
</dbReference>
<dbReference type="FunFam" id="1.20.1250.20:FF:000003">
    <property type="entry name" value="Solute carrier family 17 member 3"/>
    <property type="match status" value="2"/>
</dbReference>
<feature type="transmembrane region" description="Helical" evidence="7">
    <location>
        <begin position="1142"/>
        <end position="1164"/>
    </location>
</feature>
<feature type="transmembrane region" description="Helical" evidence="7">
    <location>
        <begin position="335"/>
        <end position="354"/>
    </location>
</feature>
<feature type="transmembrane region" description="Helical" evidence="7">
    <location>
        <begin position="1274"/>
        <end position="1299"/>
    </location>
</feature>
<keyword evidence="3 7" id="KW-0812">Transmembrane</keyword>
<feature type="transmembrane region" description="Helical" evidence="7">
    <location>
        <begin position="1719"/>
        <end position="1741"/>
    </location>
</feature>
<feature type="transmembrane region" description="Helical" evidence="7">
    <location>
        <begin position="471"/>
        <end position="489"/>
    </location>
</feature>
<dbReference type="Gene3D" id="1.20.1250.20">
    <property type="entry name" value="MFS general substrate transporter like domains"/>
    <property type="match status" value="7"/>
</dbReference>
<evidence type="ECO:0000256" key="6">
    <source>
        <dbReference type="ARBA" id="ARBA00023136"/>
    </source>
</evidence>
<feature type="transmembrane region" description="Helical" evidence="7">
    <location>
        <begin position="978"/>
        <end position="998"/>
    </location>
</feature>
<feature type="transmembrane region" description="Helical" evidence="7">
    <location>
        <begin position="785"/>
        <end position="810"/>
    </location>
</feature>
<feature type="transmembrane region" description="Helical" evidence="7">
    <location>
        <begin position="1335"/>
        <end position="1354"/>
    </location>
</feature>
<feature type="transmembrane region" description="Helical" evidence="7">
    <location>
        <begin position="1753"/>
        <end position="1776"/>
    </location>
</feature>
<keyword evidence="10" id="KW-1185">Reference proteome</keyword>
<evidence type="ECO:0000259" key="8">
    <source>
        <dbReference type="PROSITE" id="PS50850"/>
    </source>
</evidence>
<dbReference type="GO" id="GO:0016020">
    <property type="term" value="C:membrane"/>
    <property type="evidence" value="ECO:0007669"/>
    <property type="project" value="UniProtKB-SubCell"/>
</dbReference>
<name>A0AAN7QDL8_9COLE</name>
<evidence type="ECO:0000313" key="10">
    <source>
        <dbReference type="Proteomes" id="UP001353858"/>
    </source>
</evidence>
<feature type="transmembrane region" description="Helical" evidence="7">
    <location>
        <begin position="1462"/>
        <end position="1487"/>
    </location>
</feature>
<feature type="transmembrane region" description="Helical" evidence="7">
    <location>
        <begin position="696"/>
        <end position="716"/>
    </location>
</feature>
<dbReference type="GO" id="GO:0006820">
    <property type="term" value="P:monoatomic anion transport"/>
    <property type="evidence" value="ECO:0007669"/>
    <property type="project" value="TreeGrafter"/>
</dbReference>
<dbReference type="GO" id="GO:0015293">
    <property type="term" value="F:symporter activity"/>
    <property type="evidence" value="ECO:0007669"/>
    <property type="project" value="UniProtKB-KW"/>
</dbReference>
<dbReference type="InterPro" id="IPR050382">
    <property type="entry name" value="MFS_Na/Anion_cotransporter"/>
</dbReference>
<feature type="transmembrane region" description="Helical" evidence="7">
    <location>
        <begin position="1631"/>
        <end position="1656"/>
    </location>
</feature>
<dbReference type="InterPro" id="IPR007577">
    <property type="entry name" value="GlycoTrfase_DXD_sugar-bd_CS"/>
</dbReference>
<evidence type="ECO:0000256" key="3">
    <source>
        <dbReference type="ARBA" id="ARBA00022692"/>
    </source>
</evidence>
<feature type="transmembrane region" description="Helical" evidence="7">
    <location>
        <begin position="954"/>
        <end position="972"/>
    </location>
</feature>
<feature type="transmembrane region" description="Helical" evidence="7">
    <location>
        <begin position="1176"/>
        <end position="1195"/>
    </location>
</feature>
<comment type="caution">
    <text evidence="9">The sequence shown here is derived from an EMBL/GenBank/DDBJ whole genome shotgun (WGS) entry which is preliminary data.</text>
</comment>
<feature type="transmembrane region" description="Helical" evidence="7">
    <location>
        <begin position="142"/>
        <end position="167"/>
    </location>
</feature>
<dbReference type="InterPro" id="IPR011701">
    <property type="entry name" value="MFS"/>
</dbReference>
<dbReference type="SUPFAM" id="SSF53448">
    <property type="entry name" value="Nucleotide-diphospho-sugar transferases"/>
    <property type="match status" value="1"/>
</dbReference>
<dbReference type="InterPro" id="IPR036259">
    <property type="entry name" value="MFS_trans_sf"/>
</dbReference>
<feature type="transmembrane region" description="Helical" evidence="7">
    <location>
        <begin position="1437"/>
        <end position="1456"/>
    </location>
</feature>
<dbReference type="EMBL" id="JARPUR010000006">
    <property type="protein sequence ID" value="KAK4874653.1"/>
    <property type="molecule type" value="Genomic_DNA"/>
</dbReference>
<evidence type="ECO:0000256" key="1">
    <source>
        <dbReference type="ARBA" id="ARBA00004141"/>
    </source>
</evidence>
<feature type="domain" description="Major facilitator superfamily (MFS) profile" evidence="8">
    <location>
        <begin position="623"/>
        <end position="1197"/>
    </location>
</feature>
<keyword evidence="5 7" id="KW-1133">Transmembrane helix</keyword>
<feature type="transmembrane region" description="Helical" evidence="7">
    <location>
        <begin position="1532"/>
        <end position="1551"/>
    </location>
</feature>
<dbReference type="InterPro" id="IPR029044">
    <property type="entry name" value="Nucleotide-diphossugar_trans"/>
</dbReference>
<dbReference type="InterPro" id="IPR007652">
    <property type="entry name" value="A1-4-GlycosylTfrase_dom"/>
</dbReference>
<feature type="transmembrane region" description="Helical" evidence="7">
    <location>
        <begin position="561"/>
        <end position="582"/>
    </location>
</feature>
<feature type="transmembrane region" description="Helical" evidence="7">
    <location>
        <begin position="1366"/>
        <end position="1389"/>
    </location>
</feature>
<feature type="domain" description="Major facilitator superfamily (MFS) profile" evidence="8">
    <location>
        <begin position="140"/>
        <end position="588"/>
    </location>
</feature>
<proteinExistence type="predicted"/>
<keyword evidence="4" id="KW-0769">Symport</keyword>
<dbReference type="InterPro" id="IPR020846">
    <property type="entry name" value="MFS_dom"/>
</dbReference>
<feature type="transmembrane region" description="Helical" evidence="7">
    <location>
        <begin position="1668"/>
        <end position="1687"/>
    </location>
</feature>
<dbReference type="Pfam" id="PF07690">
    <property type="entry name" value="MFS_1"/>
    <property type="match status" value="4"/>
</dbReference>
<feature type="transmembrane region" description="Helical" evidence="7">
    <location>
        <begin position="1693"/>
        <end position="1712"/>
    </location>
</feature>
<feature type="transmembrane region" description="Helical" evidence="7">
    <location>
        <begin position="1010"/>
        <end position="1032"/>
    </location>
</feature>
<dbReference type="FunFam" id="1.20.1250.20:FF:000532">
    <property type="entry name" value="SLC (SoLute Carrier) homolog"/>
    <property type="match status" value="2"/>
</dbReference>
<feature type="transmembrane region" description="Helical" evidence="7">
    <location>
        <begin position="816"/>
        <end position="837"/>
    </location>
</feature>
<keyword evidence="2" id="KW-0813">Transport</keyword>
<feature type="domain" description="Major facilitator superfamily (MFS) profile" evidence="8">
    <location>
        <begin position="1342"/>
        <end position="1780"/>
    </location>
</feature>
<feature type="transmembrane region" description="Helical" evidence="7">
    <location>
        <begin position="1499"/>
        <end position="1520"/>
    </location>
</feature>
<feature type="transmembrane region" description="Helical" evidence="7">
    <location>
        <begin position="748"/>
        <end position="773"/>
    </location>
</feature>
<dbReference type="PROSITE" id="PS50850">
    <property type="entry name" value="MFS"/>
    <property type="match status" value="3"/>
</dbReference>
<dbReference type="PANTHER" id="PTHR11662">
    <property type="entry name" value="SOLUTE CARRIER FAMILY 17"/>
    <property type="match status" value="1"/>
</dbReference>
<evidence type="ECO:0000256" key="7">
    <source>
        <dbReference type="SAM" id="Phobius"/>
    </source>
</evidence>
<feature type="transmembrane region" description="Helical" evidence="7">
    <location>
        <begin position="434"/>
        <end position="459"/>
    </location>
</feature>
<comment type="subcellular location">
    <subcellularLocation>
        <location evidence="1">Membrane</location>
        <topology evidence="1">Multi-pass membrane protein</topology>
    </subcellularLocation>
</comment>
<feature type="transmembrane region" description="Helical" evidence="7">
    <location>
        <begin position="1591"/>
        <end position="1611"/>
    </location>
</feature>
<dbReference type="Pfam" id="PF04572">
    <property type="entry name" value="Gb3_synth"/>
    <property type="match status" value="1"/>
</dbReference>
<feature type="transmembrane region" description="Helical" evidence="7">
    <location>
        <begin position="302"/>
        <end position="323"/>
    </location>
</feature>
<dbReference type="Gene3D" id="3.90.550.20">
    <property type="match status" value="1"/>
</dbReference>
<feature type="transmembrane region" description="Helical" evidence="7">
    <location>
        <begin position="526"/>
        <end position="549"/>
    </location>
</feature>
<gene>
    <name evidence="9" type="ORF">RN001_014013</name>
</gene>
<feature type="transmembrane region" description="Helical" evidence="7">
    <location>
        <begin position="917"/>
        <end position="942"/>
    </location>
</feature>
<dbReference type="PANTHER" id="PTHR11662:SF415">
    <property type="entry name" value="AT30085P-RELATED"/>
    <property type="match status" value="1"/>
</dbReference>
<dbReference type="SUPFAM" id="SSF103473">
    <property type="entry name" value="MFS general substrate transporter"/>
    <property type="match status" value="4"/>
</dbReference>
<evidence type="ECO:0000313" key="9">
    <source>
        <dbReference type="EMBL" id="KAK4874653.1"/>
    </source>
</evidence>
<dbReference type="Pfam" id="PF04488">
    <property type="entry name" value="Gly_transf_sug"/>
    <property type="match status" value="1"/>
</dbReference>
<feature type="transmembrane region" description="Helical" evidence="7">
    <location>
        <begin position="210"/>
        <end position="233"/>
    </location>
</feature>
<feature type="transmembrane region" description="Helical" evidence="7">
    <location>
        <begin position="1311"/>
        <end position="1329"/>
    </location>
</feature>
<evidence type="ECO:0000256" key="4">
    <source>
        <dbReference type="ARBA" id="ARBA00022847"/>
    </source>
</evidence>
<feature type="transmembrane region" description="Helical" evidence="7">
    <location>
        <begin position="723"/>
        <end position="742"/>
    </location>
</feature>
<sequence>MSNSKDNDTTSKFSAGSIEVDLFKRKREESKKHREKIEALGNQRKLTKVMQRTPQNKSTENKKLSVSETEYNMEKLKQLMEKTALQINDIKEEVNSTRMDIRVLQFPLANTLDWQKKMLNCKTDLEGVKLALSKWCCMPQRYVLGLMGFLGVINVYLMRVVLSIAIIEMVVPVNKVYHEDSDTCPDPDDKHSSTVSTINSTELYTWNEEIQGLVLSSFYWGYVLTHLPGGILAEKFGGKYTLGLSILSTAVFTVLTPLVVKAGDWPWLIVLRVFVGLGEGIAFPALSAMLAKWVPLSERSRIGTLVFSGAQMGNVIGNALSGIVIDSTKSWESVFYVFGTIGILWFILWVILCYSDPQSHPFITENEKNFLEKELTGITKEKRKIPWKHILRSYPLWALVVAQLGHDWGLFTMISDLPKYMKSVLKFNVKQSGIWASIPYMVMWIVAMLSGWLCDHLIVKGYMKITFARKFFTSIASIGPGIFILAASYAGCDRILTVTFFTIGMGFMGTFYCGIKVNPLDLSPNFAGTIMAIVNGLGALSGIITPYLAGALTEDQTLTQWRTVFWITLGVFIFTNAVYVVFASGKEQWWNSSDVINENETEQGNSNNFEKNRSKFLGCCMPQRYILGLMGFLGIVNIVLMRVVLSIAIIEMVVPVNTVNHKNSDTCPDQDDKEYSTVSTINKTQLYNWNEEIQGIILSSFYLGYVATQVPGGIIAEKFGGKYTMGLSIFLTAIFTLLTPLVVKVGDWPWLIVVRIFVGFGQGVVFPALTSMLAKWVPQSERSRIGTLAFSGVQIGNVIGNALSGIIIDLTKSWESIFYISGTIAILWFILWVILCYSDPQSHPFITENEKKFLEKELTGISKDKKKIPWKHILKSKPLWALVLAQLGQDWGLLTMMSDLPKYMKSVLKFNVKQSGIWASLPYMVMWIVAMLSGWLCDHLIVKGYTTITFARKFFASIAFFGPGIFLLAASYAGCDRIFTVAFFTIGMGLMGTFYCGIKVNMLDLSPNFAGTLMAIVNSFGALSGIISPYLAGVLTKDNSTELYRWSEEVQGLVLSSFYWGYVATHLPGGIIAEKFGGKYTMGLSILSTAIFTLLTPMVVKAGDWPWLIVLRIFVGFGEGTVFPALTTMLAKWVPPSERSRIGTLAFSGVQMGNIIGNTLSGIIIDSTKSWESVFYIFGIIGIIWFVLWVILCYSDPQTHPFITKNEKIFLEKELTGVSKDKKKIPWKHILKSEPLWALVFAQIGHDWGLFTIMSDLPKFMKSILKFNVKQSGIWASLPYMMMWIVAMLSGWLCDHLIVKGYMKITFARKFFTSIASIGPGIFMLAASYAGCDRILSIAFFTIGMGLMGTFNCGIKVNPLDLSPNFAGTITAIVSGLGAISGIITPYLAGALTKDNSTELYRWSEEIQGLVLSSFYWGYVLTHLPGAIIAEKFGGKYTMGLSILSTAIFTLLTPLVVKAGDWPWLIVLRIFVGFGEGTVFPALAAMLAKWVPSSERSRIGTLAFSGVQMGNIVGNTLSGIIIDSTKSWESVFYTFGTIGILWFILWVILCFSDSQSHPFITENEKIFLEKELTGITKEKRKIPWKHILRSYPLWALVVAQLGYDWGLFTMISDLPKYMKSVLKFNVKQSGIWASLPYMMMWIVAMFSGWLCDYLIVKGYMKITFARKFFTSIAFIGPGIFILAASYAGCDRVLAVAFFTIGIGLMGTFNCGIKVNPLDLAPNFAGTITAIVSGLGATSGIITPYLAGALRKDSLVVISCFLTIYLLYNTTVFYYVYSSFRKVGSFPDLYCYELNHETLPDISTKTSPWEKSIYFLEVSCRSSKNGKISILPRQACAIESAAFNNPSFDVHVVYTSPGTIADEESVSDKLIHILLDYKNIKFLHVDFKNLIKDTPVEYLYKDGHFKNTKFPVIVSSDITRLLILQKYGGVYLDLDVIVLKSLLDLPSDYVGVMLAHYANNAVLRFSQNDNSQQLIQHCLELLSANNISNEWDYTGPQVLSKTLTDFCQDKNLSSTPFKDCNGFKIFPPEKFYPIRWEDWELYFKHQDSDKLLNSILEDSYIVHVWNKMSKNVDVTKEPNSIYNTLGKKFCPRVFEAASEFF</sequence>